<gene>
    <name evidence="1" type="ORF">BRAN1462_LOCUS54843</name>
</gene>
<accession>A0A7S2VKX6</accession>
<dbReference type="EMBL" id="HBGW01086544">
    <property type="protein sequence ID" value="CAD9637021.1"/>
    <property type="molecule type" value="Transcribed_RNA"/>
</dbReference>
<dbReference type="AlphaFoldDB" id="A0A7S2VKX6"/>
<protein>
    <submittedName>
        <fullName evidence="1">Uncharacterized protein</fullName>
    </submittedName>
</protein>
<reference evidence="1" key="1">
    <citation type="submission" date="2021-01" db="EMBL/GenBank/DDBJ databases">
        <authorList>
            <person name="Corre E."/>
            <person name="Pelletier E."/>
            <person name="Niang G."/>
            <person name="Scheremetjew M."/>
            <person name="Finn R."/>
            <person name="Kale V."/>
            <person name="Holt S."/>
            <person name="Cochrane G."/>
            <person name="Meng A."/>
            <person name="Brown T."/>
            <person name="Cohen L."/>
        </authorList>
    </citation>
    <scope>NUCLEOTIDE SEQUENCE</scope>
    <source>
        <strain evidence="1">RCC3387</strain>
    </source>
</reference>
<organism evidence="1">
    <name type="scientific">Zooxanthella nutricula</name>
    <dbReference type="NCBI Taxonomy" id="1333877"/>
    <lineage>
        <taxon>Eukaryota</taxon>
        <taxon>Sar</taxon>
        <taxon>Alveolata</taxon>
        <taxon>Dinophyceae</taxon>
        <taxon>Peridiniales</taxon>
        <taxon>Peridiniales incertae sedis</taxon>
        <taxon>Zooxanthella</taxon>
    </lineage>
</organism>
<sequence>MLNVAYNPATKQQALVWQSDGAGDYWVIHGCDGAGLMNDQSQNWFYLEHYVGSRSWQRPWNCAQYRAGECRAPWTSDACWCQHWESPFVHPGTSRVYEYWAGMWTTCGAKWPDEAAAKPWFPTLQQQGLRSTAEYGCDPADAATAFVILYPWVCNGPYSGADWSAYWGDSGNWRRGLPYGDSTYGVNCYYDNEPFDLVNRKPGGYDPHTESRMLPPQLQVYKLVKSKPTDTRIHGWLIGEKRASDSQFRDTTGGDGFWLEMRPEGPPY</sequence>
<evidence type="ECO:0000313" key="1">
    <source>
        <dbReference type="EMBL" id="CAD9637021.1"/>
    </source>
</evidence>
<proteinExistence type="predicted"/>
<name>A0A7S2VKX6_9DINO</name>